<dbReference type="VEuPathDB" id="FungiDB:VP01_2301g3"/>
<dbReference type="AlphaFoldDB" id="A0A0L6V9S8"/>
<proteinExistence type="predicted"/>
<organism evidence="3 4">
    <name type="scientific">Puccinia sorghi</name>
    <dbReference type="NCBI Taxonomy" id="27349"/>
    <lineage>
        <taxon>Eukaryota</taxon>
        <taxon>Fungi</taxon>
        <taxon>Dikarya</taxon>
        <taxon>Basidiomycota</taxon>
        <taxon>Pucciniomycotina</taxon>
        <taxon>Pucciniomycetes</taxon>
        <taxon>Pucciniales</taxon>
        <taxon>Pucciniaceae</taxon>
        <taxon>Puccinia</taxon>
    </lineage>
</organism>
<keyword evidence="1" id="KW-0175">Coiled coil</keyword>
<evidence type="ECO:0000256" key="1">
    <source>
        <dbReference type="SAM" id="Coils"/>
    </source>
</evidence>
<accession>A0A0L6V9S8</accession>
<protein>
    <submittedName>
        <fullName evidence="3">Uncharacterized protein</fullName>
    </submittedName>
</protein>
<comment type="caution">
    <text evidence="3">The sequence shown here is derived from an EMBL/GenBank/DDBJ whole genome shotgun (WGS) entry which is preliminary data.</text>
</comment>
<evidence type="ECO:0000313" key="3">
    <source>
        <dbReference type="EMBL" id="KNZ56850.1"/>
    </source>
</evidence>
<gene>
    <name evidence="3" type="ORF">VP01_2301g3</name>
</gene>
<evidence type="ECO:0000313" key="4">
    <source>
        <dbReference type="Proteomes" id="UP000037035"/>
    </source>
</evidence>
<sequence length="453" mass="52540">MLKIYKKNMLFFSFLSIFFPSLIILKAINHSMLHTLFGHHQYISRTTTIIYIANSLKNSVKPTHFTKTHTTHTTYNNHPIHSITLECWSMQAKLSLLVDFPDLSLFVAVHSASDTRSELFYFVCTGPFHGFSRTEKNNSFWLKSLNSVQAGQPKSSTLTMKCMEWKEILRDSKCGVCTPYNTFPQAQHNHKQDLNKKKEKDIQEKNELIMFSFGQKQCFSHIELLVQLQIKGCFKSTRYSTKHLLIHFDARNSNNESSTFKLHNLLSQLSSSLTQPQFFELVCFEAHSLLAFNFKYYFSCDSTLPSVSVSSSSLYTPFAYISFCTFLILFSFFLIKLSLTSLELVIFETDMSDLSPHLRTSPCALCPAKSLSSTLGWSHDNVEAKKNRKEERLKQNKNKRERKTHQEPFFERLGVELNNEVIRCECYMRLRNKCLIITFKTLLGPFRHSSKIF</sequence>
<dbReference type="EMBL" id="LAVV01007172">
    <property type="protein sequence ID" value="KNZ56850.1"/>
    <property type="molecule type" value="Genomic_DNA"/>
</dbReference>
<feature type="coiled-coil region" evidence="1">
    <location>
        <begin position="379"/>
        <end position="406"/>
    </location>
</feature>
<keyword evidence="2" id="KW-0472">Membrane</keyword>
<feature type="transmembrane region" description="Helical" evidence="2">
    <location>
        <begin position="314"/>
        <end position="335"/>
    </location>
</feature>
<dbReference type="Proteomes" id="UP000037035">
    <property type="component" value="Unassembled WGS sequence"/>
</dbReference>
<name>A0A0L6V9S8_9BASI</name>
<keyword evidence="2" id="KW-1133">Transmembrane helix</keyword>
<keyword evidence="4" id="KW-1185">Reference proteome</keyword>
<keyword evidence="2" id="KW-0812">Transmembrane</keyword>
<reference evidence="3 4" key="1">
    <citation type="submission" date="2015-08" db="EMBL/GenBank/DDBJ databases">
        <title>Next Generation Sequencing and Analysis of the Genome of Puccinia sorghi L Schw, the Causal Agent of Maize Common Rust.</title>
        <authorList>
            <person name="Rochi L."/>
            <person name="Burguener G."/>
            <person name="Darino M."/>
            <person name="Turjanski A."/>
            <person name="Kreff E."/>
            <person name="Dieguez M.J."/>
            <person name="Sacco F."/>
        </authorList>
    </citation>
    <scope>NUCLEOTIDE SEQUENCE [LARGE SCALE GENOMIC DNA]</scope>
    <source>
        <strain evidence="3 4">RO10H11247</strain>
    </source>
</reference>
<evidence type="ECO:0000256" key="2">
    <source>
        <dbReference type="SAM" id="Phobius"/>
    </source>
</evidence>